<evidence type="ECO:0000313" key="12">
    <source>
        <dbReference type="Proteomes" id="UP001157353"/>
    </source>
</evidence>
<dbReference type="InterPro" id="IPR005503">
    <property type="entry name" value="FliL"/>
</dbReference>
<comment type="caution">
    <text evidence="11">The sequence shown here is derived from an EMBL/GenBank/DDBJ whole genome shotgun (WGS) entry which is preliminary data.</text>
</comment>
<dbReference type="Proteomes" id="UP001157353">
    <property type="component" value="Unassembled WGS sequence"/>
</dbReference>
<dbReference type="EMBL" id="BSPQ01000001">
    <property type="protein sequence ID" value="GLS89459.1"/>
    <property type="molecule type" value="Genomic_DNA"/>
</dbReference>
<dbReference type="NCBIfam" id="NF004285">
    <property type="entry name" value="PRK05696.1"/>
    <property type="match status" value="1"/>
</dbReference>
<dbReference type="Pfam" id="PF03748">
    <property type="entry name" value="FliL"/>
    <property type="match status" value="1"/>
</dbReference>
<evidence type="ECO:0000256" key="2">
    <source>
        <dbReference type="ARBA" id="ARBA00004162"/>
    </source>
</evidence>
<comment type="similarity">
    <text evidence="3 10">Belongs to the FliL family.</text>
</comment>
<evidence type="ECO:0000256" key="4">
    <source>
        <dbReference type="ARBA" id="ARBA00022475"/>
    </source>
</evidence>
<keyword evidence="6 10" id="KW-0812">Transmembrane</keyword>
<sequence>MPDEQISLDGEGTPSNSKKKLIIIIVAVLLVLGAGVAAYVFFFASDDSEVATEVVVEIKQPEQTLSANYVAMPRPFVFNVMEGKRDRLVQIKVQLMVRGNENATLAKKHIPLLEGTLVSVFSAATAAQLRSPEGKEALRKSALVAINEETKKREGKEIVHTVLFTGFVLQ</sequence>
<comment type="function">
    <text evidence="1 10">Controls the rotational direction of flagella during chemotaxis.</text>
</comment>
<proteinExistence type="inferred from homology"/>
<keyword evidence="8 10" id="KW-1133">Transmembrane helix</keyword>
<keyword evidence="11" id="KW-0969">Cilium</keyword>
<keyword evidence="12" id="KW-1185">Reference proteome</keyword>
<evidence type="ECO:0000256" key="6">
    <source>
        <dbReference type="ARBA" id="ARBA00022692"/>
    </source>
</evidence>
<evidence type="ECO:0000256" key="3">
    <source>
        <dbReference type="ARBA" id="ARBA00008281"/>
    </source>
</evidence>
<feature type="transmembrane region" description="Helical" evidence="10">
    <location>
        <begin position="21"/>
        <end position="44"/>
    </location>
</feature>
<protein>
    <recommendedName>
        <fullName evidence="10">Flagellar protein FliL</fullName>
    </recommendedName>
</protein>
<organism evidence="11 12">
    <name type="scientific">Psychromonas marina</name>
    <dbReference type="NCBI Taxonomy" id="88364"/>
    <lineage>
        <taxon>Bacteria</taxon>
        <taxon>Pseudomonadati</taxon>
        <taxon>Pseudomonadota</taxon>
        <taxon>Gammaproteobacteria</taxon>
        <taxon>Alteromonadales</taxon>
        <taxon>Psychromonadaceae</taxon>
        <taxon>Psychromonas</taxon>
    </lineage>
</organism>
<comment type="subcellular location">
    <subcellularLocation>
        <location evidence="10">Cell inner membrane</location>
    </subcellularLocation>
    <subcellularLocation>
        <location evidence="2">Cell membrane</location>
        <topology evidence="2">Single-pass membrane protein</topology>
    </subcellularLocation>
</comment>
<evidence type="ECO:0000256" key="8">
    <source>
        <dbReference type="ARBA" id="ARBA00022989"/>
    </source>
</evidence>
<keyword evidence="11" id="KW-0966">Cell projection</keyword>
<keyword evidence="10" id="KW-0997">Cell inner membrane</keyword>
<name>A0ABQ6DWH0_9GAMM</name>
<evidence type="ECO:0000256" key="7">
    <source>
        <dbReference type="ARBA" id="ARBA00022779"/>
    </source>
</evidence>
<evidence type="ECO:0000256" key="9">
    <source>
        <dbReference type="ARBA" id="ARBA00023136"/>
    </source>
</evidence>
<keyword evidence="4" id="KW-1003">Cell membrane</keyword>
<keyword evidence="7 10" id="KW-0283">Flagellar rotation</keyword>
<keyword evidence="5 10" id="KW-0145">Chemotaxis</keyword>
<accession>A0ABQ6DWH0</accession>
<dbReference type="PANTHER" id="PTHR35091:SF2">
    <property type="entry name" value="FLAGELLAR PROTEIN FLIL"/>
    <property type="match status" value="1"/>
</dbReference>
<reference evidence="12" key="1">
    <citation type="journal article" date="2019" name="Int. J. Syst. Evol. Microbiol.">
        <title>The Global Catalogue of Microorganisms (GCM) 10K type strain sequencing project: providing services to taxonomists for standard genome sequencing and annotation.</title>
        <authorList>
            <consortium name="The Broad Institute Genomics Platform"/>
            <consortium name="The Broad Institute Genome Sequencing Center for Infectious Disease"/>
            <person name="Wu L."/>
            <person name="Ma J."/>
        </authorList>
    </citation>
    <scope>NUCLEOTIDE SEQUENCE [LARGE SCALE GENOMIC DNA]</scope>
    <source>
        <strain evidence="12">NBRC 103166</strain>
    </source>
</reference>
<evidence type="ECO:0000313" key="11">
    <source>
        <dbReference type="EMBL" id="GLS89459.1"/>
    </source>
</evidence>
<evidence type="ECO:0000256" key="5">
    <source>
        <dbReference type="ARBA" id="ARBA00022500"/>
    </source>
</evidence>
<dbReference type="RefSeq" id="WP_284202577.1">
    <property type="nucleotide sequence ID" value="NZ_BSPQ01000001.1"/>
</dbReference>
<gene>
    <name evidence="11" type="primary">fliL</name>
    <name evidence="11" type="ORF">GCM10007916_05260</name>
</gene>
<keyword evidence="11" id="KW-0282">Flagellum</keyword>
<evidence type="ECO:0000256" key="10">
    <source>
        <dbReference type="RuleBase" id="RU364125"/>
    </source>
</evidence>
<dbReference type="PANTHER" id="PTHR35091">
    <property type="entry name" value="FLAGELLAR PROTEIN FLIL"/>
    <property type="match status" value="1"/>
</dbReference>
<evidence type="ECO:0000256" key="1">
    <source>
        <dbReference type="ARBA" id="ARBA00002254"/>
    </source>
</evidence>
<keyword evidence="9 10" id="KW-0472">Membrane</keyword>